<protein>
    <submittedName>
        <fullName evidence="1">Uncharacterized protein</fullName>
    </submittedName>
</protein>
<proteinExistence type="predicted"/>
<dbReference type="AlphaFoldDB" id="E6QI93"/>
<dbReference type="EMBL" id="CABQ01000045">
    <property type="protein sequence ID" value="CBI06958.1"/>
    <property type="molecule type" value="Genomic_DNA"/>
</dbReference>
<name>E6QI93_9ZZZZ</name>
<evidence type="ECO:0000313" key="1">
    <source>
        <dbReference type="EMBL" id="CBI06958.1"/>
    </source>
</evidence>
<sequence length="34" mass="3940">MEWGGIDRVGDGCNALFRKECKNERYKAHSKARN</sequence>
<reference evidence="1" key="1">
    <citation type="submission" date="2009-10" db="EMBL/GenBank/DDBJ databases">
        <title>Diversity of trophic interactions inside an arsenic-rich microbial ecosystem.</title>
        <authorList>
            <person name="Bertin P.N."/>
            <person name="Heinrich-Salmeron A."/>
            <person name="Pelletier E."/>
            <person name="Goulhen-Chollet F."/>
            <person name="Arsene-Ploetze F."/>
            <person name="Gallien S."/>
            <person name="Calteau A."/>
            <person name="Vallenet D."/>
            <person name="Casiot C."/>
            <person name="Chane-Woon-Ming B."/>
            <person name="Giloteaux L."/>
            <person name="Barakat M."/>
            <person name="Bonnefoy V."/>
            <person name="Bruneel O."/>
            <person name="Chandler M."/>
            <person name="Cleiss J."/>
            <person name="Duran R."/>
            <person name="Elbaz-Poulichet F."/>
            <person name="Fonknechten N."/>
            <person name="Lauga B."/>
            <person name="Mornico D."/>
            <person name="Ortet P."/>
            <person name="Schaeffer C."/>
            <person name="Siguier P."/>
            <person name="Alexander Thil Smith A."/>
            <person name="Van Dorsselaer A."/>
            <person name="Weissenbach J."/>
            <person name="Medigue C."/>
            <person name="Le Paslier D."/>
        </authorList>
    </citation>
    <scope>NUCLEOTIDE SEQUENCE</scope>
</reference>
<organism evidence="1">
    <name type="scientific">mine drainage metagenome</name>
    <dbReference type="NCBI Taxonomy" id="410659"/>
    <lineage>
        <taxon>unclassified sequences</taxon>
        <taxon>metagenomes</taxon>
        <taxon>ecological metagenomes</taxon>
    </lineage>
</organism>
<accession>E6QI93</accession>
<comment type="caution">
    <text evidence="1">The sequence shown here is derived from an EMBL/GenBank/DDBJ whole genome shotgun (WGS) entry which is preliminary data.</text>
</comment>
<gene>
    <name evidence="1" type="ORF">CARN6_0258</name>
</gene>